<protein>
    <submittedName>
        <fullName evidence="1">Uncharacterized protein</fullName>
    </submittedName>
</protein>
<name>A0ABN2D2X3_9ACTN</name>
<dbReference type="EMBL" id="BAAAOS010000018">
    <property type="protein sequence ID" value="GAA1569370.1"/>
    <property type="molecule type" value="Genomic_DNA"/>
</dbReference>
<comment type="caution">
    <text evidence="1">The sequence shown here is derived from an EMBL/GenBank/DDBJ whole genome shotgun (WGS) entry which is preliminary data.</text>
</comment>
<dbReference type="Proteomes" id="UP001500393">
    <property type="component" value="Unassembled WGS sequence"/>
</dbReference>
<organism evidence="1 2">
    <name type="scientific">Kribbella sancticallisti</name>
    <dbReference type="NCBI Taxonomy" id="460087"/>
    <lineage>
        <taxon>Bacteria</taxon>
        <taxon>Bacillati</taxon>
        <taxon>Actinomycetota</taxon>
        <taxon>Actinomycetes</taxon>
        <taxon>Propionibacteriales</taxon>
        <taxon>Kribbellaceae</taxon>
        <taxon>Kribbella</taxon>
    </lineage>
</organism>
<accession>A0ABN2D2X3</accession>
<sequence>MGDVPAECYAGTTAYRSDGQRLLYRYDDSKPSVEAIQGDKLPWIPTAQQVTSEAGSDTSLTQSGLATHPTDGYLYGQSRGAILTDGVWKMSRNTATRIAAGFGNTRIIAWNRPYLYRVTGNSLYRYTMSTVSSVPTNKVKLPGTRWDTVNTLIFERTGGTGAAAVDVLLGTKANGELKEWRVNRATPTSGIASTVLRASGWSSITSLTTGYCEDHPNGRPLLAINAAGAASVHFDANAKDRSGTDIKGGSLGSLGWTAKAYGQ</sequence>
<gene>
    <name evidence="1" type="ORF">GCM10009789_23520</name>
</gene>
<keyword evidence="2" id="KW-1185">Reference proteome</keyword>
<dbReference type="RefSeq" id="WP_344212851.1">
    <property type="nucleotide sequence ID" value="NZ_BAAAOS010000018.1"/>
</dbReference>
<evidence type="ECO:0000313" key="1">
    <source>
        <dbReference type="EMBL" id="GAA1569370.1"/>
    </source>
</evidence>
<reference evidence="1 2" key="1">
    <citation type="journal article" date="2019" name="Int. J. Syst. Evol. Microbiol.">
        <title>The Global Catalogue of Microorganisms (GCM) 10K type strain sequencing project: providing services to taxonomists for standard genome sequencing and annotation.</title>
        <authorList>
            <consortium name="The Broad Institute Genomics Platform"/>
            <consortium name="The Broad Institute Genome Sequencing Center for Infectious Disease"/>
            <person name="Wu L."/>
            <person name="Ma J."/>
        </authorList>
    </citation>
    <scope>NUCLEOTIDE SEQUENCE [LARGE SCALE GENOMIC DNA]</scope>
    <source>
        <strain evidence="1 2">JCM 14969</strain>
    </source>
</reference>
<evidence type="ECO:0000313" key="2">
    <source>
        <dbReference type="Proteomes" id="UP001500393"/>
    </source>
</evidence>
<proteinExistence type="predicted"/>